<evidence type="ECO:0000256" key="4">
    <source>
        <dbReference type="ARBA" id="ARBA00023135"/>
    </source>
</evidence>
<dbReference type="Pfam" id="PF01922">
    <property type="entry name" value="SRP19"/>
    <property type="match status" value="1"/>
</dbReference>
<evidence type="ECO:0008006" key="9">
    <source>
        <dbReference type="Google" id="ProtNLM"/>
    </source>
</evidence>
<evidence type="ECO:0000256" key="2">
    <source>
        <dbReference type="ARBA" id="ARBA00008910"/>
    </source>
</evidence>
<keyword evidence="3" id="KW-0963">Cytoplasm</keyword>
<proteinExistence type="inferred from homology"/>
<dbReference type="InterPro" id="IPR036521">
    <property type="entry name" value="SRP19-like_sf"/>
</dbReference>
<dbReference type="AlphaFoldDB" id="A0AA88LCG1"/>
<comment type="subcellular location">
    <subcellularLocation>
        <location evidence="1">Cytoplasm</location>
    </subcellularLocation>
</comment>
<dbReference type="InterPro" id="IPR002778">
    <property type="entry name" value="Signal_recog_particle_SRP19"/>
</dbReference>
<comment type="function">
    <text evidence="6">Component of the signal recognition particle (SRP) complex, a ribonucleoprotein complex that mediates the cotranslational targeting of secretory and membrane proteins to the endoplasmic reticulum (ER). Binds directly to 7SL RNA. Mediates binding of SRP54 to the SRP complex.</text>
</comment>
<evidence type="ECO:0000256" key="6">
    <source>
        <dbReference type="ARBA" id="ARBA00045518"/>
    </source>
</evidence>
<dbReference type="EMBL" id="JAVRJZ010000003">
    <property type="protein sequence ID" value="KAK2725277.1"/>
    <property type="molecule type" value="Genomic_DNA"/>
</dbReference>
<keyword evidence="5" id="KW-0687">Ribonucleoprotein</keyword>
<dbReference type="PANTHER" id="PTHR17453">
    <property type="entry name" value="SIGNAL RECOGNITION PARTICLE 19 KD PROTEIN"/>
    <property type="match status" value="1"/>
</dbReference>
<protein>
    <recommendedName>
        <fullName evidence="9">Signal recognition particle 19 kDa protein</fullName>
    </recommendedName>
</protein>
<evidence type="ECO:0000313" key="8">
    <source>
        <dbReference type="Proteomes" id="UP001187531"/>
    </source>
</evidence>
<dbReference type="Proteomes" id="UP001187531">
    <property type="component" value="Unassembled WGS sequence"/>
</dbReference>
<dbReference type="GO" id="GO:0005786">
    <property type="term" value="C:signal recognition particle, endoplasmic reticulum targeting"/>
    <property type="evidence" value="ECO:0007669"/>
    <property type="project" value="UniProtKB-KW"/>
</dbReference>
<organism evidence="7 8">
    <name type="scientific">Artemia franciscana</name>
    <name type="common">Brine shrimp</name>
    <name type="synonym">Artemia sanfranciscana</name>
    <dbReference type="NCBI Taxonomy" id="6661"/>
    <lineage>
        <taxon>Eukaryota</taxon>
        <taxon>Metazoa</taxon>
        <taxon>Ecdysozoa</taxon>
        <taxon>Arthropoda</taxon>
        <taxon>Crustacea</taxon>
        <taxon>Branchiopoda</taxon>
        <taxon>Anostraca</taxon>
        <taxon>Artemiidae</taxon>
        <taxon>Artemia</taxon>
    </lineage>
</organism>
<dbReference type="PANTHER" id="PTHR17453:SF0">
    <property type="entry name" value="SIGNAL RECOGNITION PARTICLE 19 KDA PROTEIN"/>
    <property type="match status" value="1"/>
</dbReference>
<evidence type="ECO:0000256" key="5">
    <source>
        <dbReference type="ARBA" id="ARBA00023274"/>
    </source>
</evidence>
<accession>A0AA88LCG1</accession>
<dbReference type="GO" id="GO:0006617">
    <property type="term" value="P:SRP-dependent cotranslational protein targeting to membrane, signal sequence recognition"/>
    <property type="evidence" value="ECO:0007669"/>
    <property type="project" value="TreeGrafter"/>
</dbReference>
<dbReference type="SUPFAM" id="SSF69695">
    <property type="entry name" value="SRP19"/>
    <property type="match status" value="1"/>
</dbReference>
<evidence type="ECO:0000313" key="7">
    <source>
        <dbReference type="EMBL" id="KAK2725277.1"/>
    </source>
</evidence>
<reference evidence="7" key="1">
    <citation type="submission" date="2023-07" db="EMBL/GenBank/DDBJ databases">
        <title>Chromosome-level genome assembly of Artemia franciscana.</title>
        <authorList>
            <person name="Jo E."/>
        </authorList>
    </citation>
    <scope>NUCLEOTIDE SEQUENCE</scope>
    <source>
        <tissue evidence="7">Whole body</tissue>
    </source>
</reference>
<sequence>METLSQKFFINAFNSSKKYSDPERWICIYPAYLDSTKTLREGRKVPKDKGVKAPKTLDMYNLLKKLNFPVCRENKRYSREWSHNECTRECTLFKHGENCFGRIRVQLRNEDGTPLNPQLSTRNSILLYLGEKIPQLKSQGSSTAQQRSSKKKGK</sequence>
<gene>
    <name evidence="7" type="ORF">QYM36_001655</name>
</gene>
<evidence type="ECO:0000256" key="1">
    <source>
        <dbReference type="ARBA" id="ARBA00004496"/>
    </source>
</evidence>
<keyword evidence="4" id="KW-0733">Signal recognition particle</keyword>
<name>A0AA88LCG1_ARTSF</name>
<dbReference type="GO" id="GO:0008312">
    <property type="term" value="F:7S RNA binding"/>
    <property type="evidence" value="ECO:0007669"/>
    <property type="project" value="InterPro"/>
</dbReference>
<comment type="caution">
    <text evidence="7">The sequence shown here is derived from an EMBL/GenBank/DDBJ whole genome shotgun (WGS) entry which is preliminary data.</text>
</comment>
<evidence type="ECO:0000256" key="3">
    <source>
        <dbReference type="ARBA" id="ARBA00022490"/>
    </source>
</evidence>
<comment type="similarity">
    <text evidence="2">Belongs to the SRP19 family.</text>
</comment>
<keyword evidence="8" id="KW-1185">Reference proteome</keyword>
<dbReference type="Gene3D" id="3.30.56.30">
    <property type="entry name" value="Signal recognition particle, SRP19-like subunit"/>
    <property type="match status" value="1"/>
</dbReference>